<dbReference type="GO" id="GO:0004650">
    <property type="term" value="F:polygalacturonase activity"/>
    <property type="evidence" value="ECO:0007669"/>
    <property type="project" value="InterPro"/>
</dbReference>
<dbReference type="SUPFAM" id="SSF51126">
    <property type="entry name" value="Pectin lyase-like"/>
    <property type="match status" value="1"/>
</dbReference>
<proteinExistence type="inferred from homology"/>
<dbReference type="PANTHER" id="PTHR31339">
    <property type="entry name" value="PECTIN LYASE-RELATED"/>
    <property type="match status" value="1"/>
</dbReference>
<dbReference type="PANTHER" id="PTHR31339:SF9">
    <property type="entry name" value="PLASMIN AND FIBRONECTIN-BINDING PROTEIN A"/>
    <property type="match status" value="1"/>
</dbReference>
<keyword evidence="3 4" id="KW-0326">Glycosidase</keyword>
<dbReference type="InterPro" id="IPR000743">
    <property type="entry name" value="Glyco_hydro_28"/>
</dbReference>
<evidence type="ECO:0000256" key="4">
    <source>
        <dbReference type="RuleBase" id="RU361169"/>
    </source>
</evidence>
<dbReference type="PROSITE" id="PS00502">
    <property type="entry name" value="POLYGALACTURONASE"/>
    <property type="match status" value="1"/>
</dbReference>
<sequence length="505" mass="53205">MPRPHTVALAARSAALRLARPGALFRLDPAIAWRLTAPGLPDREGLAGTVVLALHDLQPATRYTFEAEGFEAVEVQTLPCAGLLDIRDFAADPDAPDNAAAFAAAIAALPAGGTLRVTAGTWTTGPIFLRSAMTLQLDEGATLAAPADRSRWPILPARDAAGGMLGSWEGLPDACHAALITAIGGRDLIIAGPGRLDGGGDRGDWWQWPKDTRRGARRARSVHLIGCEDVTLLGPTVCNSPSWTVHPQGCRGLTIAALAIEAPHDSPNTDGLNPESCTDVVIEGVRFSVGDDCIALKAGKRAPGCTDHLALTKNIAIRHCLMERGHGGVVIGSEMSGSVQDVLVEHCEMIGTDRGLRIKTRRGRGGRVSGITMRHVRMDGVLTAFTANAFYHCDADGHDAWVQDRAPAPAEGTTPQVSDITISDVTIVNLSHAAGAFLGLPEAPIRGVRISRVTILSHDPAALPAPPLMADHVRAMRHEAITAEWTDIETDDPALLTAGPITATD</sequence>
<keyword evidence="6" id="KW-1185">Reference proteome</keyword>
<organism evidence="5 6">
    <name type="scientific">Frigidibacter mobilis</name>
    <dbReference type="NCBI Taxonomy" id="1335048"/>
    <lineage>
        <taxon>Bacteria</taxon>
        <taxon>Pseudomonadati</taxon>
        <taxon>Pseudomonadota</taxon>
        <taxon>Alphaproteobacteria</taxon>
        <taxon>Rhodobacterales</taxon>
        <taxon>Paracoccaceae</taxon>
        <taxon>Frigidibacter</taxon>
    </lineage>
</organism>
<dbReference type="InterPro" id="IPR012334">
    <property type="entry name" value="Pectin_lyas_fold"/>
</dbReference>
<dbReference type="InterPro" id="IPR006626">
    <property type="entry name" value="PbH1"/>
</dbReference>
<dbReference type="RefSeq" id="WP_066815942.1">
    <property type="nucleotide sequence ID" value="NZ_CP012661.1"/>
</dbReference>
<reference evidence="5 6" key="1">
    <citation type="submission" date="2015-09" db="EMBL/GenBank/DDBJ databases">
        <title>Complete genome sequence of Defluviimonas alba cai42t isolated from an oilfield in Xinjiang.</title>
        <authorList>
            <person name="Geng S."/>
            <person name="Pan X."/>
            <person name="Wu X."/>
        </authorList>
    </citation>
    <scope>NUCLEOTIDE SEQUENCE [LARGE SCALE GENOMIC DNA]</scope>
    <source>
        <strain evidence="6">cai42</strain>
    </source>
</reference>
<evidence type="ECO:0000256" key="3">
    <source>
        <dbReference type="ARBA" id="ARBA00023295"/>
    </source>
</evidence>
<dbReference type="Pfam" id="PF00295">
    <property type="entry name" value="Glyco_hydro_28"/>
    <property type="match status" value="1"/>
</dbReference>
<name>A0A159Z6U0_9RHOB</name>
<evidence type="ECO:0000313" key="5">
    <source>
        <dbReference type="EMBL" id="AMY71086.1"/>
    </source>
</evidence>
<dbReference type="OrthoDB" id="9795222at2"/>
<dbReference type="Proteomes" id="UP000076128">
    <property type="component" value="Chromosome"/>
</dbReference>
<dbReference type="KEGG" id="daa:AKL17_3864"/>
<keyword evidence="2 4" id="KW-0378">Hydrolase</keyword>
<comment type="similarity">
    <text evidence="1 4">Belongs to the glycosyl hydrolase 28 family.</text>
</comment>
<dbReference type="PATRIC" id="fig|1335048.3.peg.4005"/>
<accession>A0A159Z6U0</accession>
<dbReference type="EMBL" id="CP012661">
    <property type="protein sequence ID" value="AMY71086.1"/>
    <property type="molecule type" value="Genomic_DNA"/>
</dbReference>
<dbReference type="InterPro" id="IPR051801">
    <property type="entry name" value="GH28_Enzymes"/>
</dbReference>
<dbReference type="InterPro" id="IPR011050">
    <property type="entry name" value="Pectin_lyase_fold/virulence"/>
</dbReference>
<dbReference type="GO" id="GO:0005975">
    <property type="term" value="P:carbohydrate metabolic process"/>
    <property type="evidence" value="ECO:0007669"/>
    <property type="project" value="InterPro"/>
</dbReference>
<dbReference type="SMART" id="SM00710">
    <property type="entry name" value="PbH1"/>
    <property type="match status" value="5"/>
</dbReference>
<dbReference type="Gene3D" id="2.160.20.10">
    <property type="entry name" value="Single-stranded right-handed beta-helix, Pectin lyase-like"/>
    <property type="match status" value="1"/>
</dbReference>
<gene>
    <name evidence="5" type="ORF">AKL17_3864</name>
</gene>
<dbReference type="AlphaFoldDB" id="A0A159Z6U0"/>
<dbReference type="STRING" id="1335048.AKL17_3864"/>
<protein>
    <submittedName>
        <fullName evidence="5">Polygalacturonase-like protein</fullName>
    </submittedName>
</protein>
<evidence type="ECO:0000256" key="1">
    <source>
        <dbReference type="ARBA" id="ARBA00008834"/>
    </source>
</evidence>
<evidence type="ECO:0000313" key="6">
    <source>
        <dbReference type="Proteomes" id="UP000076128"/>
    </source>
</evidence>
<evidence type="ECO:0000256" key="2">
    <source>
        <dbReference type="ARBA" id="ARBA00022801"/>
    </source>
</evidence>